<evidence type="ECO:0000256" key="18">
    <source>
        <dbReference type="SAM" id="Phobius"/>
    </source>
</evidence>
<dbReference type="AlphaFoldDB" id="A0A8S0WDY7"/>
<dbReference type="InterPro" id="IPR015340">
    <property type="entry name" value="A_amylase_C_dom"/>
</dbReference>
<comment type="cofactor">
    <cofactor evidence="2">
        <name>Ca(2+)</name>
        <dbReference type="ChEBI" id="CHEBI:29108"/>
    </cofactor>
</comment>
<comment type="similarity">
    <text evidence="3">Belongs to the glycosyl hydrolase 13 family.</text>
</comment>
<keyword evidence="10" id="KW-0325">Glycoprotein</keyword>
<feature type="active site" description="Proton donor" evidence="13">
    <location>
        <position position="297"/>
    </location>
</feature>
<feature type="binding site" evidence="17">
    <location>
        <position position="365"/>
    </location>
    <ligand>
        <name>substrate</name>
    </ligand>
</feature>
<dbReference type="SMART" id="SM00642">
    <property type="entry name" value="Aamy"/>
    <property type="match status" value="1"/>
</dbReference>
<feature type="binding site" evidence="15">
    <location>
        <position position="184"/>
    </location>
    <ligand>
        <name>Ca(2+)</name>
        <dbReference type="ChEBI" id="CHEBI:29108"/>
        <label>1</label>
    </ligand>
</feature>
<evidence type="ECO:0000256" key="2">
    <source>
        <dbReference type="ARBA" id="ARBA00001913"/>
    </source>
</evidence>
<gene>
    <name evidence="20" type="ORF">AAE3_LOCUS8550</name>
</gene>
<keyword evidence="12" id="KW-0326">Glycosidase</keyword>
<keyword evidence="8 15" id="KW-0106">Calcium</keyword>
<evidence type="ECO:0000256" key="15">
    <source>
        <dbReference type="PIRSR" id="PIRSR001024-3"/>
    </source>
</evidence>
<dbReference type="SUPFAM" id="SSF51011">
    <property type="entry name" value="Glycosyl hydrolase domain"/>
    <property type="match status" value="1"/>
</dbReference>
<feature type="binding site" evidence="15">
    <location>
        <position position="273"/>
    </location>
    <ligand>
        <name>Ca(2+)</name>
        <dbReference type="ChEBI" id="CHEBI:29108"/>
        <label>2</label>
    </ligand>
</feature>
<dbReference type="CDD" id="cd11319">
    <property type="entry name" value="AmyAc_euk_AmyA"/>
    <property type="match status" value="1"/>
</dbReference>
<evidence type="ECO:0000256" key="11">
    <source>
        <dbReference type="ARBA" id="ARBA00023277"/>
    </source>
</evidence>
<evidence type="ECO:0000256" key="5">
    <source>
        <dbReference type="ARBA" id="ARBA00022723"/>
    </source>
</evidence>
<dbReference type="Pfam" id="PF00128">
    <property type="entry name" value="Alpha-amylase"/>
    <property type="match status" value="1"/>
</dbReference>
<dbReference type="Gene3D" id="2.60.40.1180">
    <property type="entry name" value="Golgi alpha-mannosidase II"/>
    <property type="match status" value="1"/>
</dbReference>
<feature type="binding site" evidence="15">
    <location>
        <position position="229"/>
    </location>
    <ligand>
        <name>Ca(2+)</name>
        <dbReference type="ChEBI" id="CHEBI:29108"/>
        <label>1</label>
    </ligand>
</feature>
<feature type="binding site" evidence="17">
    <location>
        <position position="271"/>
    </location>
    <ligand>
        <name>substrate</name>
    </ligand>
</feature>
<keyword evidence="5 15" id="KW-0479">Metal-binding</keyword>
<feature type="binding site" evidence="17">
    <location>
        <position position="412"/>
    </location>
    <ligand>
        <name>substrate</name>
    </ligand>
</feature>
<feature type="binding site" evidence="15">
    <location>
        <position position="242"/>
    </location>
    <ligand>
        <name>Ca(2+)</name>
        <dbReference type="ChEBI" id="CHEBI:29108"/>
        <label>1</label>
    </ligand>
</feature>
<evidence type="ECO:0000256" key="8">
    <source>
        <dbReference type="ARBA" id="ARBA00022837"/>
    </source>
</evidence>
<evidence type="ECO:0000256" key="1">
    <source>
        <dbReference type="ARBA" id="ARBA00000548"/>
    </source>
</evidence>
<evidence type="ECO:0000256" key="4">
    <source>
        <dbReference type="ARBA" id="ARBA00012595"/>
    </source>
</evidence>
<evidence type="ECO:0000313" key="21">
    <source>
        <dbReference type="Proteomes" id="UP000467700"/>
    </source>
</evidence>
<feature type="binding site" evidence="17">
    <location>
        <position position="185"/>
    </location>
    <ligand>
        <name>substrate</name>
    </ligand>
</feature>
<keyword evidence="18" id="KW-1133">Transmembrane helix</keyword>
<proteinExistence type="inferred from homology"/>
<evidence type="ECO:0000256" key="12">
    <source>
        <dbReference type="ARBA" id="ARBA00023295"/>
    </source>
</evidence>
<feature type="binding site" evidence="15">
    <location>
        <position position="277"/>
    </location>
    <ligand>
        <name>Ca(2+)</name>
        <dbReference type="ChEBI" id="CHEBI:29108"/>
        <label>1</label>
    </ligand>
</feature>
<feature type="transmembrane region" description="Helical" evidence="18">
    <location>
        <begin position="44"/>
        <end position="67"/>
    </location>
</feature>
<dbReference type="GO" id="GO:0005509">
    <property type="term" value="F:calcium ion binding"/>
    <property type="evidence" value="ECO:0007669"/>
    <property type="project" value="InterPro"/>
</dbReference>
<keyword evidence="21" id="KW-1185">Reference proteome</keyword>
<dbReference type="EC" id="3.2.1.1" evidence="4"/>
<evidence type="ECO:0000256" key="16">
    <source>
        <dbReference type="PIRSR" id="PIRSR001024-4"/>
    </source>
</evidence>
<evidence type="ECO:0000256" key="17">
    <source>
        <dbReference type="PIRSR" id="PIRSR001024-5"/>
    </source>
</evidence>
<dbReference type="Gene3D" id="3.20.20.80">
    <property type="entry name" value="Glycosidases"/>
    <property type="match status" value="1"/>
</dbReference>
<dbReference type="OrthoDB" id="204980at2759"/>
<feature type="site" description="Transition state stabilizer" evidence="14">
    <location>
        <position position="365"/>
    </location>
</feature>
<dbReference type="FunFam" id="3.20.20.80:FF:000120">
    <property type="entry name" value="Alpha-amylase A"/>
    <property type="match status" value="1"/>
</dbReference>
<feature type="disulfide bond" evidence="16">
    <location>
        <begin position="508"/>
        <end position="544"/>
    </location>
</feature>
<protein>
    <recommendedName>
        <fullName evidence="4">alpha-amylase</fullName>
        <ecNumber evidence="4">3.2.1.1</ecNumber>
    </recommendedName>
</protein>
<evidence type="ECO:0000256" key="6">
    <source>
        <dbReference type="ARBA" id="ARBA00022729"/>
    </source>
</evidence>
<keyword evidence="18" id="KW-0812">Transmembrane</keyword>
<feature type="active site" description="Nucleophile" evidence="13">
    <location>
        <position position="273"/>
    </location>
</feature>
<dbReference type="SUPFAM" id="SSF51445">
    <property type="entry name" value="(Trans)glycosidases"/>
    <property type="match status" value="1"/>
</dbReference>
<dbReference type="Proteomes" id="UP000467700">
    <property type="component" value="Unassembled WGS sequence"/>
</dbReference>
<feature type="binding site" evidence="17">
    <location>
        <position position="146"/>
    </location>
    <ligand>
        <name>substrate</name>
    </ligand>
</feature>
<keyword evidence="6" id="KW-0732">Signal</keyword>
<keyword evidence="7" id="KW-0378">Hydrolase</keyword>
<organism evidence="20 21">
    <name type="scientific">Cyclocybe aegerita</name>
    <name type="common">Black poplar mushroom</name>
    <name type="synonym">Agrocybe aegerita</name>
    <dbReference type="NCBI Taxonomy" id="1973307"/>
    <lineage>
        <taxon>Eukaryota</taxon>
        <taxon>Fungi</taxon>
        <taxon>Dikarya</taxon>
        <taxon>Basidiomycota</taxon>
        <taxon>Agaricomycotina</taxon>
        <taxon>Agaricomycetes</taxon>
        <taxon>Agaricomycetidae</taxon>
        <taxon>Agaricales</taxon>
        <taxon>Agaricineae</taxon>
        <taxon>Bolbitiaceae</taxon>
        <taxon>Cyclocybe</taxon>
    </lineage>
</organism>
<keyword evidence="11" id="KW-0119">Carbohydrate metabolism</keyword>
<dbReference type="Pfam" id="PF09260">
    <property type="entry name" value="A_amylase_dom_C"/>
    <property type="match status" value="1"/>
</dbReference>
<evidence type="ECO:0000256" key="14">
    <source>
        <dbReference type="PIRSR" id="PIRSR001024-2"/>
    </source>
</evidence>
<dbReference type="InterPro" id="IPR013777">
    <property type="entry name" value="A-amylase-like"/>
</dbReference>
<comment type="caution">
    <text evidence="20">The sequence shown here is derived from an EMBL/GenBank/DDBJ whole genome shotgun (WGS) entry which is preliminary data.</text>
</comment>
<dbReference type="PIRSF" id="PIRSF001024">
    <property type="entry name" value="Alph-amyl_fung"/>
    <property type="match status" value="1"/>
</dbReference>
<keyword evidence="9 16" id="KW-1015">Disulfide bond</keyword>
<evidence type="ECO:0000259" key="19">
    <source>
        <dbReference type="SMART" id="SM00642"/>
    </source>
</evidence>
<keyword evidence="18" id="KW-0472">Membrane</keyword>
<evidence type="ECO:0000313" key="20">
    <source>
        <dbReference type="EMBL" id="CAA7266390.1"/>
    </source>
</evidence>
<evidence type="ECO:0000256" key="10">
    <source>
        <dbReference type="ARBA" id="ARBA00023180"/>
    </source>
</evidence>
<accession>A0A8S0WDY7</accession>
<name>A0A8S0WDY7_CYCAE</name>
<dbReference type="InterPro" id="IPR017853">
    <property type="entry name" value="GH"/>
</dbReference>
<dbReference type="GO" id="GO:0016052">
    <property type="term" value="P:carbohydrate catabolic process"/>
    <property type="evidence" value="ECO:0007669"/>
    <property type="project" value="InterPro"/>
</dbReference>
<evidence type="ECO:0000256" key="3">
    <source>
        <dbReference type="ARBA" id="ARBA00008061"/>
    </source>
</evidence>
<feature type="disulfide bond" evidence="16">
    <location>
        <begin position="93"/>
        <end position="101"/>
    </location>
</feature>
<reference evidence="20 21" key="1">
    <citation type="submission" date="2020-01" db="EMBL/GenBank/DDBJ databases">
        <authorList>
            <person name="Gupta K D."/>
        </authorList>
    </citation>
    <scope>NUCLEOTIDE SEQUENCE [LARGE SCALE GENOMIC DNA]</scope>
</reference>
<evidence type="ECO:0000256" key="7">
    <source>
        <dbReference type="ARBA" id="ARBA00022801"/>
    </source>
</evidence>
<evidence type="ECO:0000256" key="9">
    <source>
        <dbReference type="ARBA" id="ARBA00023157"/>
    </source>
</evidence>
<dbReference type="InterPro" id="IPR006047">
    <property type="entry name" value="GH13_cat_dom"/>
</dbReference>
<dbReference type="PANTHER" id="PTHR10357">
    <property type="entry name" value="ALPHA-AMYLASE FAMILY MEMBER"/>
    <property type="match status" value="1"/>
</dbReference>
<dbReference type="PANTHER" id="PTHR10357:SF215">
    <property type="entry name" value="ALPHA-AMYLASE 1"/>
    <property type="match status" value="1"/>
</dbReference>
<dbReference type="InterPro" id="IPR013780">
    <property type="entry name" value="Glyco_hydro_b"/>
</dbReference>
<feature type="binding site" evidence="15">
    <location>
        <position position="297"/>
    </location>
    <ligand>
        <name>Ca(2+)</name>
        <dbReference type="ChEBI" id="CHEBI:29108"/>
        <label>2</label>
    </ligand>
</feature>
<feature type="domain" description="Glycosyl hydrolase family 13 catalytic" evidence="19">
    <location>
        <begin position="77"/>
        <end position="437"/>
    </location>
</feature>
<dbReference type="EMBL" id="CACVBS010000054">
    <property type="protein sequence ID" value="CAA7266390.1"/>
    <property type="molecule type" value="Genomic_DNA"/>
</dbReference>
<sequence>MNSQSRSRQPRGQGKNDGMQLGDLAIGELNIYPPFLRATTTMSLYLWILRVSILHSFLTILVSAATAEEWRGRRIYQVLTDRFAREDNTAAPCDTSERTYCGGTWKGITSHLDYIQQLGFDAVWISPIVANVEGVTAYGEAYHGYWPKDITKLNENFGTADDLKTLSQALHSRGMYLMVDVVVNHFVVIPSADGSLDFSSSVPFSSSSSFHPRCTISDADYTQNQTAVELCWLGDDNLPLADLNTEDPAIVQTLLDWVKETVEEYSIDGLRIDTVKHVRKDFWPAFAKAAGVYTLGEVLIDDVDYAAPYTQVIDSVLDYPTFFAVTSAFKSNTGNVTAIPDVVTRSQTAYDGGLFISGSFLENHDQPRFQSLTTDQSLVKNAIAWTFVQDGIPILYSGQEQGYEGGADPANREALWPSGYLTDKSLVTHVKALNNARKLAGAANTNFHTTPVQFISQTDSSTLAISKPPLLTLLTNAGETPSSSPEWTIPASAGLFGAGTMLVDVLTCQGTTVDSDGRVSVRASAGAPKVFLPATVLTKDGGLCPDAATSGAAQRGWSVFLMSLSIGVVLLGTTI</sequence>
<dbReference type="GO" id="GO:0004556">
    <property type="term" value="F:alpha-amylase activity"/>
    <property type="evidence" value="ECO:0007669"/>
    <property type="project" value="UniProtKB-EC"/>
</dbReference>
<comment type="catalytic activity">
    <reaction evidence="1">
        <text>Endohydrolysis of (1-&gt;4)-alpha-D-glucosidic linkages in polysaccharides containing three or more (1-&gt;4)-alpha-linked D-glucose units.</text>
        <dbReference type="EC" id="3.2.1.1"/>
    </reaction>
</comment>
<feature type="disulfide bond" evidence="16">
    <location>
        <begin position="214"/>
        <end position="231"/>
    </location>
</feature>
<evidence type="ECO:0000256" key="13">
    <source>
        <dbReference type="PIRSR" id="PIRSR001024-1"/>
    </source>
</evidence>